<sequence>MYDYSKRRGPLKDQQLPDEQEQFTNEWNLALNHLDDENDPSLVLLKNFFSLDTRLSETKPIDINSDRLDSQMIKLKKSLSELDLTCENELKMIM</sequence>
<name>A0A813SR44_9BILA</name>
<dbReference type="Proteomes" id="UP000663879">
    <property type="component" value="Unassembled WGS sequence"/>
</dbReference>
<protein>
    <submittedName>
        <fullName evidence="1">Uncharacterized protein</fullName>
    </submittedName>
</protein>
<keyword evidence="2" id="KW-1185">Reference proteome</keyword>
<accession>A0A813SR44</accession>
<proteinExistence type="predicted"/>
<evidence type="ECO:0000313" key="2">
    <source>
        <dbReference type="Proteomes" id="UP000663879"/>
    </source>
</evidence>
<reference evidence="1" key="1">
    <citation type="submission" date="2021-02" db="EMBL/GenBank/DDBJ databases">
        <authorList>
            <person name="Nowell W R."/>
        </authorList>
    </citation>
    <scope>NUCLEOTIDE SEQUENCE</scope>
    <source>
        <strain evidence="1">Ploen Becks lab</strain>
    </source>
</reference>
<gene>
    <name evidence="1" type="ORF">OXX778_LOCUS6390</name>
</gene>
<organism evidence="1 2">
    <name type="scientific">Brachionus calyciflorus</name>
    <dbReference type="NCBI Taxonomy" id="104777"/>
    <lineage>
        <taxon>Eukaryota</taxon>
        <taxon>Metazoa</taxon>
        <taxon>Spiralia</taxon>
        <taxon>Gnathifera</taxon>
        <taxon>Rotifera</taxon>
        <taxon>Eurotatoria</taxon>
        <taxon>Monogononta</taxon>
        <taxon>Pseudotrocha</taxon>
        <taxon>Ploima</taxon>
        <taxon>Brachionidae</taxon>
        <taxon>Brachionus</taxon>
    </lineage>
</organism>
<dbReference type="OrthoDB" id="10474897at2759"/>
<evidence type="ECO:0000313" key="1">
    <source>
        <dbReference type="EMBL" id="CAF0799467.1"/>
    </source>
</evidence>
<comment type="caution">
    <text evidence="1">The sequence shown here is derived from an EMBL/GenBank/DDBJ whole genome shotgun (WGS) entry which is preliminary data.</text>
</comment>
<dbReference type="AlphaFoldDB" id="A0A813SR44"/>
<dbReference type="EMBL" id="CAJNOC010000753">
    <property type="protein sequence ID" value="CAF0799467.1"/>
    <property type="molecule type" value="Genomic_DNA"/>
</dbReference>